<dbReference type="Proteomes" id="UP001056500">
    <property type="component" value="Chromosome"/>
</dbReference>
<evidence type="ECO:0000313" key="1">
    <source>
        <dbReference type="EMBL" id="USG68401.1"/>
    </source>
</evidence>
<accession>A0ABY4WNR5</accession>
<evidence type="ECO:0000313" key="2">
    <source>
        <dbReference type="Proteomes" id="UP001056500"/>
    </source>
</evidence>
<dbReference type="RefSeq" id="WP_251876115.1">
    <property type="nucleotide sequence ID" value="NZ_CP098755.1"/>
</dbReference>
<dbReference type="InterPro" id="IPR027417">
    <property type="entry name" value="P-loop_NTPase"/>
</dbReference>
<protein>
    <submittedName>
        <fullName evidence="1">AAA family ATPase</fullName>
    </submittedName>
</protein>
<gene>
    <name evidence="1" type="ORF">NDK47_11490</name>
</gene>
<dbReference type="Gene3D" id="3.40.50.300">
    <property type="entry name" value="P-loop containing nucleotide triphosphate hydrolases"/>
    <property type="match status" value="1"/>
</dbReference>
<dbReference type="SUPFAM" id="SSF52540">
    <property type="entry name" value="P-loop containing nucleoside triphosphate hydrolases"/>
    <property type="match status" value="1"/>
</dbReference>
<organism evidence="1 2">
    <name type="scientific">Brevibacillus ruminantium</name>
    <dbReference type="NCBI Taxonomy" id="2950604"/>
    <lineage>
        <taxon>Bacteria</taxon>
        <taxon>Bacillati</taxon>
        <taxon>Bacillota</taxon>
        <taxon>Bacilli</taxon>
        <taxon>Bacillales</taxon>
        <taxon>Paenibacillaceae</taxon>
        <taxon>Brevibacillus</taxon>
    </lineage>
</organism>
<reference evidence="1" key="1">
    <citation type="submission" date="2022-06" db="EMBL/GenBank/DDBJ databases">
        <title>Genome sequencing of Brevibacillus sp. BB3-R1.</title>
        <authorList>
            <person name="Heo J."/>
            <person name="Lee D."/>
            <person name="Won M."/>
            <person name="Han B.-H."/>
            <person name="Hong S.-B."/>
            <person name="Kwon S.-W."/>
        </authorList>
    </citation>
    <scope>NUCLEOTIDE SEQUENCE</scope>
    <source>
        <strain evidence="1">BB3-R1</strain>
    </source>
</reference>
<keyword evidence="2" id="KW-1185">Reference proteome</keyword>
<dbReference type="EMBL" id="CP098755">
    <property type="protein sequence ID" value="USG68401.1"/>
    <property type="molecule type" value="Genomic_DNA"/>
</dbReference>
<sequence>MIIWINGAFGAGKTQTSFELQRRLPHSIVFDPENAGYYIRKNIPRELSKGDFQDYTMWREMNYSMLKYMDTEYRGIIIVPMTIVNPQYFSEIVGKLREDGVTVHHFTLCASKEVLLKRLLTRGEGKNSWAAQQIDRCIAGLSNEVFRHHLDTENLTVGMVSESIASMLHIPLQPDQRGRIEKLKDRVLTQIKHIRFFT</sequence>
<dbReference type="Pfam" id="PF13671">
    <property type="entry name" value="AAA_33"/>
    <property type="match status" value="1"/>
</dbReference>
<proteinExistence type="predicted"/>
<name>A0ABY4WNR5_9BACL</name>